<evidence type="ECO:0000313" key="3">
    <source>
        <dbReference type="RefSeq" id="XP_030071510.1"/>
    </source>
</evidence>
<accession>A0A6P7Z7X7</accession>
<dbReference type="GeneID" id="115478334"/>
<sequence length="116" mass="13404">MFYLILLTLFAFLYTKASEKHMLCDSSRTKVWYSICDNINKHSVSASIDPCTFSQGFKFNFSFSWIPKTITLTKEIRFTKIKLEPGVYTIFAQLITVDQEEEIVSLCVNATLLLKK</sequence>
<dbReference type="Proteomes" id="UP000515156">
    <property type="component" value="Chromosome 1"/>
</dbReference>
<dbReference type="GO" id="GO:0001875">
    <property type="term" value="F:lipopolysaccharide immune receptor activity"/>
    <property type="evidence" value="ECO:0007669"/>
    <property type="project" value="TreeGrafter"/>
</dbReference>
<dbReference type="GO" id="GO:0035662">
    <property type="term" value="F:Toll-like receptor 4 binding"/>
    <property type="evidence" value="ECO:0007669"/>
    <property type="project" value="InterPro"/>
</dbReference>
<proteinExistence type="predicted"/>
<dbReference type="GO" id="GO:0001530">
    <property type="term" value="F:lipopolysaccharide binding"/>
    <property type="evidence" value="ECO:0007669"/>
    <property type="project" value="InterPro"/>
</dbReference>
<evidence type="ECO:0000256" key="1">
    <source>
        <dbReference type="SAM" id="SignalP"/>
    </source>
</evidence>
<reference evidence="3" key="1">
    <citation type="submission" date="2025-08" db="UniProtKB">
        <authorList>
            <consortium name="RefSeq"/>
        </authorList>
    </citation>
    <scope>IDENTIFICATION</scope>
</reference>
<dbReference type="GO" id="GO:0045087">
    <property type="term" value="P:innate immune response"/>
    <property type="evidence" value="ECO:0007669"/>
    <property type="project" value="InterPro"/>
</dbReference>
<feature type="chain" id="PRO_5028335656" evidence="1">
    <location>
        <begin position="18"/>
        <end position="116"/>
    </location>
</feature>
<dbReference type="Gene3D" id="2.60.40.770">
    <property type="match status" value="1"/>
</dbReference>
<name>A0A6P7Z7X7_9AMPH</name>
<organism evidence="2 3">
    <name type="scientific">Microcaecilia unicolor</name>
    <dbReference type="NCBI Taxonomy" id="1415580"/>
    <lineage>
        <taxon>Eukaryota</taxon>
        <taxon>Metazoa</taxon>
        <taxon>Chordata</taxon>
        <taxon>Craniata</taxon>
        <taxon>Vertebrata</taxon>
        <taxon>Euteleostomi</taxon>
        <taxon>Amphibia</taxon>
        <taxon>Gymnophiona</taxon>
        <taxon>Siphonopidae</taxon>
        <taxon>Microcaecilia</taxon>
    </lineage>
</organism>
<gene>
    <name evidence="3" type="primary">LY96</name>
</gene>
<keyword evidence="1" id="KW-0732">Signal</keyword>
<feature type="signal peptide" evidence="1">
    <location>
        <begin position="1"/>
        <end position="17"/>
    </location>
</feature>
<dbReference type="GO" id="GO:0034142">
    <property type="term" value="P:toll-like receptor 4 signaling pathway"/>
    <property type="evidence" value="ECO:0007669"/>
    <property type="project" value="TreeGrafter"/>
</dbReference>
<dbReference type="GO" id="GO:0046696">
    <property type="term" value="C:lipopolysaccharide receptor complex"/>
    <property type="evidence" value="ECO:0007669"/>
    <property type="project" value="TreeGrafter"/>
</dbReference>
<dbReference type="AlphaFoldDB" id="A0A6P7Z7X7"/>
<dbReference type="GO" id="GO:0032497">
    <property type="term" value="P:detection of lipopolysaccharide"/>
    <property type="evidence" value="ECO:0007669"/>
    <property type="project" value="TreeGrafter"/>
</dbReference>
<dbReference type="PANTHER" id="PTHR15218">
    <property type="entry name" value="MD-1, MD-2 - RELATED"/>
    <property type="match status" value="1"/>
</dbReference>
<keyword evidence="2" id="KW-1185">Reference proteome</keyword>
<dbReference type="CTD" id="23643"/>
<dbReference type="RefSeq" id="XP_030071510.1">
    <property type="nucleotide sequence ID" value="XM_030215650.1"/>
</dbReference>
<dbReference type="InterPro" id="IPR039217">
    <property type="entry name" value="LY96"/>
</dbReference>
<protein>
    <submittedName>
        <fullName evidence="3">Lymphocyte antigen 96 isoform X2</fullName>
    </submittedName>
</protein>
<dbReference type="PANTHER" id="PTHR15218:SF0">
    <property type="entry name" value="LYMPHOCYTE ANTIGEN 96"/>
    <property type="match status" value="1"/>
</dbReference>
<evidence type="ECO:0000313" key="2">
    <source>
        <dbReference type="Proteomes" id="UP000515156"/>
    </source>
</evidence>
<dbReference type="GO" id="GO:0031666">
    <property type="term" value="P:positive regulation of lipopolysaccharide-mediated signaling pathway"/>
    <property type="evidence" value="ECO:0007669"/>
    <property type="project" value="TreeGrafter"/>
</dbReference>